<protein>
    <submittedName>
        <fullName evidence="1">Uncharacterized protein</fullName>
    </submittedName>
</protein>
<organism evidence="1 2">
    <name type="scientific">Setomelanomma holmii</name>
    <dbReference type="NCBI Taxonomy" id="210430"/>
    <lineage>
        <taxon>Eukaryota</taxon>
        <taxon>Fungi</taxon>
        <taxon>Dikarya</taxon>
        <taxon>Ascomycota</taxon>
        <taxon>Pezizomycotina</taxon>
        <taxon>Dothideomycetes</taxon>
        <taxon>Pleosporomycetidae</taxon>
        <taxon>Pleosporales</taxon>
        <taxon>Pleosporineae</taxon>
        <taxon>Phaeosphaeriaceae</taxon>
        <taxon>Setomelanomma</taxon>
    </lineage>
</organism>
<proteinExistence type="predicted"/>
<dbReference type="EMBL" id="ML978187">
    <property type="protein sequence ID" value="KAF2030728.1"/>
    <property type="molecule type" value="Genomic_DNA"/>
</dbReference>
<evidence type="ECO:0000313" key="2">
    <source>
        <dbReference type="Proteomes" id="UP000799777"/>
    </source>
</evidence>
<gene>
    <name evidence="1" type="ORF">EK21DRAFT_88644</name>
</gene>
<keyword evidence="2" id="KW-1185">Reference proteome</keyword>
<evidence type="ECO:0000313" key="1">
    <source>
        <dbReference type="EMBL" id="KAF2030728.1"/>
    </source>
</evidence>
<dbReference type="InterPro" id="IPR011009">
    <property type="entry name" value="Kinase-like_dom_sf"/>
</dbReference>
<dbReference type="Proteomes" id="UP000799777">
    <property type="component" value="Unassembled WGS sequence"/>
</dbReference>
<reference evidence="1" key="1">
    <citation type="journal article" date="2020" name="Stud. Mycol.">
        <title>101 Dothideomycetes genomes: a test case for predicting lifestyles and emergence of pathogens.</title>
        <authorList>
            <person name="Haridas S."/>
            <person name="Albert R."/>
            <person name="Binder M."/>
            <person name="Bloem J."/>
            <person name="Labutti K."/>
            <person name="Salamov A."/>
            <person name="Andreopoulos B."/>
            <person name="Baker S."/>
            <person name="Barry K."/>
            <person name="Bills G."/>
            <person name="Bluhm B."/>
            <person name="Cannon C."/>
            <person name="Castanera R."/>
            <person name="Culley D."/>
            <person name="Daum C."/>
            <person name="Ezra D."/>
            <person name="Gonzalez J."/>
            <person name="Henrissat B."/>
            <person name="Kuo A."/>
            <person name="Liang C."/>
            <person name="Lipzen A."/>
            <person name="Lutzoni F."/>
            <person name="Magnuson J."/>
            <person name="Mondo S."/>
            <person name="Nolan M."/>
            <person name="Ohm R."/>
            <person name="Pangilinan J."/>
            <person name="Park H.-J."/>
            <person name="Ramirez L."/>
            <person name="Alfaro M."/>
            <person name="Sun H."/>
            <person name="Tritt A."/>
            <person name="Yoshinaga Y."/>
            <person name="Zwiers L.-H."/>
            <person name="Turgeon B."/>
            <person name="Goodwin S."/>
            <person name="Spatafora J."/>
            <person name="Crous P."/>
            <person name="Grigoriev I."/>
        </authorList>
    </citation>
    <scope>NUCLEOTIDE SEQUENCE</scope>
    <source>
        <strain evidence="1">CBS 110217</strain>
    </source>
</reference>
<sequence length="225" mass="25492">MHVAKYRSRSPKVEQRHSNARLWTDVDLVNRQLIGRDNVAMSAKGCGSSKLLATESEGSLFWVKNTEGLYDQQIDVYWKASYPDVDKSQGSEILTGFSTVLRQPLSATTSSTTDWHRLAIEWPERVHARGSYGSIFIVRIAFDPIKRCPSEARFCAVKQFASSDAWARETQALARLCRIDPKPAIVECYGTFQHTDYSGRLTHNLLLEYAPQSLVEYWSKTTPPT</sequence>
<dbReference type="SUPFAM" id="SSF56112">
    <property type="entry name" value="Protein kinase-like (PK-like)"/>
    <property type="match status" value="1"/>
</dbReference>
<name>A0A9P4H9U7_9PLEO</name>
<comment type="caution">
    <text evidence="1">The sequence shown here is derived from an EMBL/GenBank/DDBJ whole genome shotgun (WGS) entry which is preliminary data.</text>
</comment>
<accession>A0A9P4H9U7</accession>
<dbReference type="AlphaFoldDB" id="A0A9P4H9U7"/>